<protein>
    <recommendedName>
        <fullName evidence="8">Glucose-methanol-choline oxidoreductase N-terminal domain-containing protein</fullName>
    </recommendedName>
</protein>
<evidence type="ECO:0000256" key="6">
    <source>
        <dbReference type="ARBA" id="ARBA00023002"/>
    </source>
</evidence>
<dbReference type="Pfam" id="PF00732">
    <property type="entry name" value="GMC_oxred_N"/>
    <property type="match status" value="1"/>
</dbReference>
<dbReference type="GO" id="GO:0016614">
    <property type="term" value="F:oxidoreductase activity, acting on CH-OH group of donors"/>
    <property type="evidence" value="ECO:0007669"/>
    <property type="project" value="InterPro"/>
</dbReference>
<dbReference type="OrthoDB" id="3042344at2759"/>
<accession>A0A4S8L668</accession>
<evidence type="ECO:0000256" key="5">
    <source>
        <dbReference type="ARBA" id="ARBA00022827"/>
    </source>
</evidence>
<organism evidence="9 10">
    <name type="scientific">Dendrothele bispora (strain CBS 962.96)</name>
    <dbReference type="NCBI Taxonomy" id="1314807"/>
    <lineage>
        <taxon>Eukaryota</taxon>
        <taxon>Fungi</taxon>
        <taxon>Dikarya</taxon>
        <taxon>Basidiomycota</taxon>
        <taxon>Agaricomycotina</taxon>
        <taxon>Agaricomycetes</taxon>
        <taxon>Agaricomycetidae</taxon>
        <taxon>Agaricales</taxon>
        <taxon>Agaricales incertae sedis</taxon>
        <taxon>Dendrothele</taxon>
    </lineage>
</organism>
<comment type="similarity">
    <text evidence="2">Belongs to the GMC oxidoreductase family.</text>
</comment>
<dbReference type="EMBL" id="ML179632">
    <property type="protein sequence ID" value="THU83960.1"/>
    <property type="molecule type" value="Genomic_DNA"/>
</dbReference>
<dbReference type="Gene3D" id="3.30.560.10">
    <property type="entry name" value="Glucose Oxidase, domain 3"/>
    <property type="match status" value="1"/>
</dbReference>
<dbReference type="PANTHER" id="PTHR11552:SF201">
    <property type="entry name" value="GLUCOSE-METHANOL-CHOLINE OXIDOREDUCTASE N-TERMINAL DOMAIN-CONTAINING PROTEIN"/>
    <property type="match status" value="1"/>
</dbReference>
<proteinExistence type="inferred from homology"/>
<keyword evidence="3" id="KW-0285">Flavoprotein</keyword>
<name>A0A4S8L668_DENBC</name>
<sequence length="233" mass="25082">GEFPFRLEMNSGKNLGIGWQVSSISNGSQSSSATSYFEPFMNRTNLDVLLNTRVIRIVSDDTGDEVDSGCDSLSIHTVEIASSADDTPTTLTASNELILSSGAIDTPQILMLSGIGDPSSLSSPSLNISTILANPSVGQNLSDHPAASRIWRVNSTEAWEAFASTRNFTGFDSTLEEWENERKGPFSDALFNQLGWLRLNESDPDVTDALREFGDPAAGPNTAHFELLFSVSA</sequence>
<dbReference type="InterPro" id="IPR012132">
    <property type="entry name" value="GMC_OxRdtase"/>
</dbReference>
<evidence type="ECO:0000256" key="7">
    <source>
        <dbReference type="ARBA" id="ARBA00023180"/>
    </source>
</evidence>
<dbReference type="InterPro" id="IPR036188">
    <property type="entry name" value="FAD/NAD-bd_sf"/>
</dbReference>
<dbReference type="GO" id="GO:0050660">
    <property type="term" value="F:flavin adenine dinucleotide binding"/>
    <property type="evidence" value="ECO:0007669"/>
    <property type="project" value="InterPro"/>
</dbReference>
<dbReference type="InterPro" id="IPR000172">
    <property type="entry name" value="GMC_OxRdtase_N"/>
</dbReference>
<keyword evidence="7" id="KW-0325">Glycoprotein</keyword>
<evidence type="ECO:0000256" key="4">
    <source>
        <dbReference type="ARBA" id="ARBA00022729"/>
    </source>
</evidence>
<keyword evidence="6" id="KW-0560">Oxidoreductase</keyword>
<keyword evidence="10" id="KW-1185">Reference proteome</keyword>
<keyword evidence="4" id="KW-0732">Signal</keyword>
<gene>
    <name evidence="9" type="ORF">K435DRAFT_929258</name>
</gene>
<reference evidence="9 10" key="1">
    <citation type="journal article" date="2019" name="Nat. Ecol. Evol.">
        <title>Megaphylogeny resolves global patterns of mushroom evolution.</title>
        <authorList>
            <person name="Varga T."/>
            <person name="Krizsan K."/>
            <person name="Foldi C."/>
            <person name="Dima B."/>
            <person name="Sanchez-Garcia M."/>
            <person name="Sanchez-Ramirez S."/>
            <person name="Szollosi G.J."/>
            <person name="Szarkandi J.G."/>
            <person name="Papp V."/>
            <person name="Albert L."/>
            <person name="Andreopoulos W."/>
            <person name="Angelini C."/>
            <person name="Antonin V."/>
            <person name="Barry K.W."/>
            <person name="Bougher N.L."/>
            <person name="Buchanan P."/>
            <person name="Buyck B."/>
            <person name="Bense V."/>
            <person name="Catcheside P."/>
            <person name="Chovatia M."/>
            <person name="Cooper J."/>
            <person name="Damon W."/>
            <person name="Desjardin D."/>
            <person name="Finy P."/>
            <person name="Geml J."/>
            <person name="Haridas S."/>
            <person name="Hughes K."/>
            <person name="Justo A."/>
            <person name="Karasinski D."/>
            <person name="Kautmanova I."/>
            <person name="Kiss B."/>
            <person name="Kocsube S."/>
            <person name="Kotiranta H."/>
            <person name="LaButti K.M."/>
            <person name="Lechner B.E."/>
            <person name="Liimatainen K."/>
            <person name="Lipzen A."/>
            <person name="Lukacs Z."/>
            <person name="Mihaltcheva S."/>
            <person name="Morgado L.N."/>
            <person name="Niskanen T."/>
            <person name="Noordeloos M.E."/>
            <person name="Ohm R.A."/>
            <person name="Ortiz-Santana B."/>
            <person name="Ovrebo C."/>
            <person name="Racz N."/>
            <person name="Riley R."/>
            <person name="Savchenko A."/>
            <person name="Shiryaev A."/>
            <person name="Soop K."/>
            <person name="Spirin V."/>
            <person name="Szebenyi C."/>
            <person name="Tomsovsky M."/>
            <person name="Tulloss R.E."/>
            <person name="Uehling J."/>
            <person name="Grigoriev I.V."/>
            <person name="Vagvolgyi C."/>
            <person name="Papp T."/>
            <person name="Martin F.M."/>
            <person name="Miettinen O."/>
            <person name="Hibbett D.S."/>
            <person name="Nagy L.G."/>
        </authorList>
    </citation>
    <scope>NUCLEOTIDE SEQUENCE [LARGE SCALE GENOMIC DNA]</scope>
    <source>
        <strain evidence="9 10">CBS 962.96</strain>
    </source>
</reference>
<comment type="cofactor">
    <cofactor evidence="1">
        <name>FAD</name>
        <dbReference type="ChEBI" id="CHEBI:57692"/>
    </cofactor>
</comment>
<dbReference type="Gene3D" id="3.50.50.60">
    <property type="entry name" value="FAD/NAD(P)-binding domain"/>
    <property type="match status" value="1"/>
</dbReference>
<evidence type="ECO:0000313" key="9">
    <source>
        <dbReference type="EMBL" id="THU83960.1"/>
    </source>
</evidence>
<keyword evidence="5" id="KW-0274">FAD</keyword>
<dbReference type="SUPFAM" id="SSF51905">
    <property type="entry name" value="FAD/NAD(P)-binding domain"/>
    <property type="match status" value="1"/>
</dbReference>
<dbReference type="PROSITE" id="PS00624">
    <property type="entry name" value="GMC_OXRED_2"/>
    <property type="match status" value="1"/>
</dbReference>
<evidence type="ECO:0000313" key="10">
    <source>
        <dbReference type="Proteomes" id="UP000297245"/>
    </source>
</evidence>
<evidence type="ECO:0000256" key="3">
    <source>
        <dbReference type="ARBA" id="ARBA00022630"/>
    </source>
</evidence>
<evidence type="ECO:0000259" key="8">
    <source>
        <dbReference type="PROSITE" id="PS00624"/>
    </source>
</evidence>
<dbReference type="Proteomes" id="UP000297245">
    <property type="component" value="Unassembled WGS sequence"/>
</dbReference>
<dbReference type="AlphaFoldDB" id="A0A4S8L668"/>
<evidence type="ECO:0000256" key="1">
    <source>
        <dbReference type="ARBA" id="ARBA00001974"/>
    </source>
</evidence>
<dbReference type="PANTHER" id="PTHR11552">
    <property type="entry name" value="GLUCOSE-METHANOL-CHOLINE GMC OXIDOREDUCTASE"/>
    <property type="match status" value="1"/>
</dbReference>
<feature type="non-terminal residue" evidence="9">
    <location>
        <position position="1"/>
    </location>
</feature>
<evidence type="ECO:0000256" key="2">
    <source>
        <dbReference type="ARBA" id="ARBA00010790"/>
    </source>
</evidence>
<feature type="domain" description="Glucose-methanol-choline oxidoreductase N-terminal" evidence="8">
    <location>
        <begin position="102"/>
        <end position="116"/>
    </location>
</feature>